<dbReference type="EMBL" id="JAKFHA010000019">
    <property type="protein sequence ID" value="MCF2530929.1"/>
    <property type="molecule type" value="Genomic_DNA"/>
</dbReference>
<dbReference type="GO" id="GO:0016627">
    <property type="term" value="F:oxidoreductase activity, acting on the CH-CH group of donors"/>
    <property type="evidence" value="ECO:0007669"/>
    <property type="project" value="TreeGrafter"/>
</dbReference>
<evidence type="ECO:0000256" key="1">
    <source>
        <dbReference type="ARBA" id="ARBA00023002"/>
    </source>
</evidence>
<keyword evidence="4" id="KW-1185">Reference proteome</keyword>
<dbReference type="NCBIfam" id="TIGR03666">
    <property type="entry name" value="Rv2061_F420"/>
    <property type="match status" value="1"/>
</dbReference>
<name>A0AA41Q3M7_9ACTN</name>
<dbReference type="PANTHER" id="PTHR35176">
    <property type="entry name" value="HEME OXYGENASE HI_0854-RELATED"/>
    <property type="match status" value="1"/>
</dbReference>
<dbReference type="InterPro" id="IPR012349">
    <property type="entry name" value="Split_barrel_FMN-bd"/>
</dbReference>
<dbReference type="SUPFAM" id="SSF50475">
    <property type="entry name" value="FMN-binding split barrel"/>
    <property type="match status" value="1"/>
</dbReference>
<organism evidence="3 4">
    <name type="scientific">Yinghuangia soli</name>
    <dbReference type="NCBI Taxonomy" id="2908204"/>
    <lineage>
        <taxon>Bacteria</taxon>
        <taxon>Bacillati</taxon>
        <taxon>Actinomycetota</taxon>
        <taxon>Actinomycetes</taxon>
        <taxon>Kitasatosporales</taxon>
        <taxon>Streptomycetaceae</taxon>
        <taxon>Yinghuangia</taxon>
    </lineage>
</organism>
<reference evidence="3" key="1">
    <citation type="submission" date="2022-01" db="EMBL/GenBank/DDBJ databases">
        <title>Genome-Based Taxonomic Classification of the Phylum Actinobacteria.</title>
        <authorList>
            <person name="Gao Y."/>
        </authorList>
    </citation>
    <scope>NUCLEOTIDE SEQUENCE</scope>
    <source>
        <strain evidence="3">KLBMP 8922</strain>
    </source>
</reference>
<dbReference type="InterPro" id="IPR052019">
    <property type="entry name" value="F420H2_bilvrd_red/Heme_oxyg"/>
</dbReference>
<keyword evidence="1" id="KW-0560">Oxidoreductase</keyword>
<accession>A0AA41Q3M7</accession>
<protein>
    <submittedName>
        <fullName evidence="3">PPOX class F420-dependent oxidoreductase</fullName>
    </submittedName>
</protein>
<comment type="caution">
    <text evidence="3">The sequence shown here is derived from an EMBL/GenBank/DDBJ whole genome shotgun (WGS) entry which is preliminary data.</text>
</comment>
<proteinExistence type="predicted"/>
<gene>
    <name evidence="3" type="ORF">LZ495_27460</name>
</gene>
<feature type="domain" description="Pyridoxamine 5'-phosphate oxidase N-terminal" evidence="2">
    <location>
        <begin position="9"/>
        <end position="110"/>
    </location>
</feature>
<dbReference type="GO" id="GO:0070967">
    <property type="term" value="F:coenzyme F420 binding"/>
    <property type="evidence" value="ECO:0007669"/>
    <property type="project" value="TreeGrafter"/>
</dbReference>
<evidence type="ECO:0000313" key="3">
    <source>
        <dbReference type="EMBL" id="MCF2530929.1"/>
    </source>
</evidence>
<dbReference type="RefSeq" id="WP_235055597.1">
    <property type="nucleotide sequence ID" value="NZ_JAKFHA010000019.1"/>
</dbReference>
<dbReference type="InterPro" id="IPR019965">
    <property type="entry name" value="PPOX_F420-dep_Rv2061_put"/>
</dbReference>
<evidence type="ECO:0000313" key="4">
    <source>
        <dbReference type="Proteomes" id="UP001165378"/>
    </source>
</evidence>
<dbReference type="InterPro" id="IPR011576">
    <property type="entry name" value="Pyridox_Oxase_N"/>
</dbReference>
<dbReference type="PANTHER" id="PTHR35176:SF11">
    <property type="entry name" value="PYRIDOXAMINE 5'-PHOSPHATE OXIDASE FAMILY PROTEIN"/>
    <property type="match status" value="1"/>
</dbReference>
<dbReference type="Pfam" id="PF01243">
    <property type="entry name" value="PNPOx_N"/>
    <property type="match status" value="1"/>
</dbReference>
<dbReference type="Proteomes" id="UP001165378">
    <property type="component" value="Unassembled WGS sequence"/>
</dbReference>
<dbReference type="AlphaFoldDB" id="A0AA41Q3M7"/>
<dbReference type="Gene3D" id="2.30.110.10">
    <property type="entry name" value="Electron Transport, Fmn-binding Protein, Chain A"/>
    <property type="match status" value="1"/>
</dbReference>
<sequence>MALDPAETEHALARLGAAKYLLVTTYRKDGSAVPTPVWVARDGDSLVVWTVTTSAKVRRLRRDPRVELAECTFKGAPLGSGVAGTGRVLDDADATERVRKLIKKKYGVTGWLTVQASVLRRGRTGTVGLELTPTG</sequence>
<evidence type="ECO:0000259" key="2">
    <source>
        <dbReference type="Pfam" id="PF01243"/>
    </source>
</evidence>
<dbReference type="GO" id="GO:0005829">
    <property type="term" value="C:cytosol"/>
    <property type="evidence" value="ECO:0007669"/>
    <property type="project" value="TreeGrafter"/>
</dbReference>